<dbReference type="InterPro" id="IPR000595">
    <property type="entry name" value="cNMP-bd_dom"/>
</dbReference>
<dbReference type="PROSITE" id="PS00888">
    <property type="entry name" value="CNMP_BINDING_1"/>
    <property type="match status" value="1"/>
</dbReference>
<gene>
    <name evidence="3" type="ORF">EVOR1521_LOCUS22688</name>
</gene>
<dbReference type="PANTHER" id="PTHR10217">
    <property type="entry name" value="VOLTAGE AND LIGAND GATED POTASSIUM CHANNEL"/>
    <property type="match status" value="1"/>
</dbReference>
<feature type="domain" description="Cyclic nucleotide-binding" evidence="2">
    <location>
        <begin position="25"/>
        <end position="143"/>
    </location>
</feature>
<feature type="compositionally biased region" description="Basic and acidic residues" evidence="1">
    <location>
        <begin position="224"/>
        <end position="233"/>
    </location>
</feature>
<dbReference type="CDD" id="cd00038">
    <property type="entry name" value="CAP_ED"/>
    <property type="match status" value="4"/>
</dbReference>
<dbReference type="AlphaFoldDB" id="A0AA36J4J8"/>
<dbReference type="InterPro" id="IPR050818">
    <property type="entry name" value="KCNH_animal-type"/>
</dbReference>
<feature type="domain" description="Cyclic nucleotide-binding" evidence="2">
    <location>
        <begin position="788"/>
        <end position="856"/>
    </location>
</feature>
<feature type="compositionally biased region" description="Acidic residues" evidence="1">
    <location>
        <begin position="210"/>
        <end position="223"/>
    </location>
</feature>
<sequence>MSCADASLSDAGVKRKIETLQKIPLFKRCRHSVLYRLTQKLRTIFAAPGEIITRVGEVCDSIYWLEHGELQLWADGEDIVGLRDSGVVGDPRILLEKDEDTCQYNTIAKSFCQISVLACADFTSVVGARGRRVSQLLIDLSSQNLQSLAMDDNWKARKGAFKKVVTKTLRVIQFVNSINPQGPKLSSPSKSKVKTGRPRSKRKKARQSSEEEPVKEEPEEPEEPEKPAAQESKESEEDSRQVITFNTEAQKLEITATLQGMDFFSTLDTFSFERLISLFSKKFWRRNEQLLVEGKPAKAMHVVLQGDVNIIIGEKVLNKLGPKSILGERSVLNSGSGDAAPCGATVTAASAVVITLSASRNSLLDLFIKDAGILEHFHKRFEVERDRRGVTSFRNVKLFREADPSFTQALEVAVKERVFHPGDSLLVEGVHCSEAVMLCRGTVNILTKEVKVASLTVASLWPACLRLECLQQGGGGILNETFLQNLEMPDAMIFGEFTLLGLWPFPRATIAAETQCLVQVIQADALRRCLDKYPDESFIFRELVEARLNKIYEQEDLARSLTTGDASKDQDKASREGRGPDEGDSNNEEAKSEQARPEKRRQIPQGLREVQGFQFSPKCLRELESYLHKRLFIPDQVIMQQGTDLQDVYVLQQGNCESLIFNMVFEIFDSPCVLGGLPSVLTKKVFTTVVARATCFVVKISHRHFTAIFEKYQDDRKKLFASANRAFSQMCDDFQQNAWIAEAMRQQLAAMPCLHGASHGFLVALAEAVEPRLLLPAQEIFLSSSSKENGTDLYFVFEGHFHCLQKGAVVGTISPKMLFGILEVFGITDISGNMRIRSDEICKVGVLTKVKLANLLRDFPEERGKFEKLVHNLMEDSVNHHLVNLPFFSGLSNQQILTVCHLLDRRFLLPDVTVVREGDGGDFMVVLNCGKAQIFHKGSKMGMLLAGKAMGVSQMMGVHPRYHATLKTISTCHLLLIYWHMVSGLIISAADLVWVEAMRRHAQEIEELELAAFSRKLHSLNSRSRRTLADTLDIASSPWSLQDVFLQWHAVVAERQRSKCLSPAATKELPSSSEKRSPGRRGSLAAADKECTKAALKPLRFRRDMKLVELRSQK</sequence>
<protein>
    <recommendedName>
        <fullName evidence="2">Cyclic nucleotide-binding domain-containing protein</fullName>
    </recommendedName>
</protein>
<reference evidence="3" key="1">
    <citation type="submission" date="2023-08" db="EMBL/GenBank/DDBJ databases">
        <authorList>
            <person name="Chen Y."/>
            <person name="Shah S."/>
            <person name="Dougan E. K."/>
            <person name="Thang M."/>
            <person name="Chan C."/>
        </authorList>
    </citation>
    <scope>NUCLEOTIDE SEQUENCE</scope>
</reference>
<feature type="compositionally biased region" description="Basic residues" evidence="1">
    <location>
        <begin position="191"/>
        <end position="206"/>
    </location>
</feature>
<evidence type="ECO:0000313" key="4">
    <source>
        <dbReference type="Proteomes" id="UP001178507"/>
    </source>
</evidence>
<dbReference type="InterPro" id="IPR018490">
    <property type="entry name" value="cNMP-bd_dom_sf"/>
</dbReference>
<dbReference type="SUPFAM" id="SSF51206">
    <property type="entry name" value="cAMP-binding domain-like"/>
    <property type="match status" value="6"/>
</dbReference>
<evidence type="ECO:0000256" key="1">
    <source>
        <dbReference type="SAM" id="MobiDB-lite"/>
    </source>
</evidence>
<dbReference type="GO" id="GO:0005249">
    <property type="term" value="F:voltage-gated potassium channel activity"/>
    <property type="evidence" value="ECO:0007669"/>
    <property type="project" value="TreeGrafter"/>
</dbReference>
<dbReference type="InterPro" id="IPR018488">
    <property type="entry name" value="cNMP-bd_CS"/>
</dbReference>
<feature type="region of interest" description="Disordered" evidence="1">
    <location>
        <begin position="561"/>
        <end position="603"/>
    </location>
</feature>
<feature type="compositionally biased region" description="Basic and acidic residues" evidence="1">
    <location>
        <begin position="588"/>
        <end position="601"/>
    </location>
</feature>
<accession>A0AA36J4J8</accession>
<dbReference type="PROSITE" id="PS50042">
    <property type="entry name" value="CNMP_BINDING_3"/>
    <property type="match status" value="6"/>
</dbReference>
<dbReference type="SMART" id="SM00100">
    <property type="entry name" value="cNMP"/>
    <property type="match status" value="5"/>
</dbReference>
<feature type="region of interest" description="Disordered" evidence="1">
    <location>
        <begin position="1063"/>
        <end position="1087"/>
    </location>
</feature>
<name>A0AA36J4J8_9DINO</name>
<keyword evidence="4" id="KW-1185">Reference proteome</keyword>
<dbReference type="Pfam" id="PF00027">
    <property type="entry name" value="cNMP_binding"/>
    <property type="match status" value="1"/>
</dbReference>
<feature type="non-terminal residue" evidence="3">
    <location>
        <position position="1"/>
    </location>
</feature>
<feature type="domain" description="Cyclic nucleotide-binding" evidence="2">
    <location>
        <begin position="620"/>
        <end position="726"/>
    </location>
</feature>
<dbReference type="EMBL" id="CAUJNA010003324">
    <property type="protein sequence ID" value="CAJ1399086.1"/>
    <property type="molecule type" value="Genomic_DNA"/>
</dbReference>
<feature type="domain" description="Cyclic nucleotide-binding" evidence="2">
    <location>
        <begin position="887"/>
        <end position="977"/>
    </location>
</feature>
<feature type="domain" description="Cyclic nucleotide-binding" evidence="2">
    <location>
        <begin position="398"/>
        <end position="455"/>
    </location>
</feature>
<evidence type="ECO:0000259" key="2">
    <source>
        <dbReference type="PROSITE" id="PS50042"/>
    </source>
</evidence>
<dbReference type="InterPro" id="IPR014710">
    <property type="entry name" value="RmlC-like_jellyroll"/>
</dbReference>
<feature type="compositionally biased region" description="Basic and acidic residues" evidence="1">
    <location>
        <begin position="566"/>
        <end position="581"/>
    </location>
</feature>
<proteinExistence type="predicted"/>
<feature type="region of interest" description="Disordered" evidence="1">
    <location>
        <begin position="180"/>
        <end position="240"/>
    </location>
</feature>
<dbReference type="GO" id="GO:0042391">
    <property type="term" value="P:regulation of membrane potential"/>
    <property type="evidence" value="ECO:0007669"/>
    <property type="project" value="TreeGrafter"/>
</dbReference>
<organism evidence="3 4">
    <name type="scientific">Effrenium voratum</name>
    <dbReference type="NCBI Taxonomy" id="2562239"/>
    <lineage>
        <taxon>Eukaryota</taxon>
        <taxon>Sar</taxon>
        <taxon>Alveolata</taxon>
        <taxon>Dinophyceae</taxon>
        <taxon>Suessiales</taxon>
        <taxon>Symbiodiniaceae</taxon>
        <taxon>Effrenium</taxon>
    </lineage>
</organism>
<dbReference type="Proteomes" id="UP001178507">
    <property type="component" value="Unassembled WGS sequence"/>
</dbReference>
<dbReference type="PANTHER" id="PTHR10217:SF435">
    <property type="entry name" value="POTASSIUM VOLTAGE-GATED CHANNEL PROTEIN EAG"/>
    <property type="match status" value="1"/>
</dbReference>
<evidence type="ECO:0000313" key="3">
    <source>
        <dbReference type="EMBL" id="CAJ1399086.1"/>
    </source>
</evidence>
<feature type="domain" description="Cyclic nucleotide-binding" evidence="2">
    <location>
        <begin position="263"/>
        <end position="384"/>
    </location>
</feature>
<dbReference type="GO" id="GO:0005886">
    <property type="term" value="C:plasma membrane"/>
    <property type="evidence" value="ECO:0007669"/>
    <property type="project" value="TreeGrafter"/>
</dbReference>
<dbReference type="Gene3D" id="2.60.120.10">
    <property type="entry name" value="Jelly Rolls"/>
    <property type="match status" value="6"/>
</dbReference>
<comment type="caution">
    <text evidence="3">The sequence shown here is derived from an EMBL/GenBank/DDBJ whole genome shotgun (WGS) entry which is preliminary data.</text>
</comment>